<dbReference type="InterPro" id="IPR014762">
    <property type="entry name" value="DNA_mismatch_repair_CS"/>
</dbReference>
<protein>
    <recommendedName>
        <fullName evidence="6">DNA mismatch repair protein S5 domain-containing protein</fullName>
    </recommendedName>
</protein>
<comment type="similarity">
    <text evidence="2">Belongs to the DNA mismatch repair MutL/HexB family.</text>
</comment>
<dbReference type="SUPFAM" id="SSF55874">
    <property type="entry name" value="ATPase domain of HSP90 chaperone/DNA topoisomerase II/histidine kinase"/>
    <property type="match status" value="1"/>
</dbReference>
<dbReference type="FunFam" id="3.30.565.10:FF:000109">
    <property type="entry name" value="Related to MLH1-DNA mismatch repair protein"/>
    <property type="match status" value="1"/>
</dbReference>
<evidence type="ECO:0000256" key="2">
    <source>
        <dbReference type="ARBA" id="ARBA00006082"/>
    </source>
</evidence>
<dbReference type="Gene3D" id="3.30.230.10">
    <property type="match status" value="1"/>
</dbReference>
<dbReference type="FunFam" id="3.30.230.10:FF:000014">
    <property type="entry name" value="DNA mismatch repair protein Mlh1"/>
    <property type="match status" value="1"/>
</dbReference>
<keyword evidence="5" id="KW-0539">Nucleus</keyword>
<evidence type="ECO:0000256" key="4">
    <source>
        <dbReference type="ARBA" id="ARBA00023204"/>
    </source>
</evidence>
<reference evidence="7 8" key="1">
    <citation type="submission" date="2019-01" db="EMBL/GenBank/DDBJ databases">
        <authorList>
            <person name="Sayadi A."/>
        </authorList>
    </citation>
    <scope>NUCLEOTIDE SEQUENCE [LARGE SCALE GENOMIC DNA]</scope>
</reference>
<keyword evidence="3" id="KW-0227">DNA damage</keyword>
<dbReference type="InterPro" id="IPR036890">
    <property type="entry name" value="HATPase_C_sf"/>
</dbReference>
<dbReference type="CDD" id="cd03483">
    <property type="entry name" value="MutL_Trans_MLH1"/>
    <property type="match status" value="1"/>
</dbReference>
<dbReference type="GO" id="GO:0140664">
    <property type="term" value="F:ATP-dependent DNA damage sensor activity"/>
    <property type="evidence" value="ECO:0007669"/>
    <property type="project" value="InterPro"/>
</dbReference>
<dbReference type="GO" id="GO:0005524">
    <property type="term" value="F:ATP binding"/>
    <property type="evidence" value="ECO:0007669"/>
    <property type="project" value="InterPro"/>
</dbReference>
<evidence type="ECO:0000256" key="3">
    <source>
        <dbReference type="ARBA" id="ARBA00022763"/>
    </source>
</evidence>
<dbReference type="SMART" id="SM01340">
    <property type="entry name" value="DNA_mis_repair"/>
    <property type="match status" value="1"/>
</dbReference>
<dbReference type="InterPro" id="IPR032189">
    <property type="entry name" value="Mlh1_C"/>
</dbReference>
<name>A0A653BE89_CALMS</name>
<dbReference type="CDD" id="cd16926">
    <property type="entry name" value="HATPase_MutL-MLH-PMS-like"/>
    <property type="match status" value="1"/>
</dbReference>
<dbReference type="NCBIfam" id="TIGR00585">
    <property type="entry name" value="mutl"/>
    <property type="match status" value="1"/>
</dbReference>
<comment type="subcellular location">
    <subcellularLocation>
        <location evidence="1">Nucleus</location>
    </subcellularLocation>
</comment>
<dbReference type="InterPro" id="IPR038973">
    <property type="entry name" value="MutL/Mlh/Pms-like"/>
</dbReference>
<dbReference type="GO" id="GO:0016887">
    <property type="term" value="F:ATP hydrolysis activity"/>
    <property type="evidence" value="ECO:0007669"/>
    <property type="project" value="InterPro"/>
</dbReference>
<evidence type="ECO:0000259" key="6">
    <source>
        <dbReference type="SMART" id="SM01340"/>
    </source>
</evidence>
<proteinExistence type="inferred from homology"/>
<dbReference type="SUPFAM" id="SSF54211">
    <property type="entry name" value="Ribosomal protein S5 domain 2-like"/>
    <property type="match status" value="1"/>
</dbReference>
<dbReference type="GO" id="GO:0030983">
    <property type="term" value="F:mismatched DNA binding"/>
    <property type="evidence" value="ECO:0007669"/>
    <property type="project" value="InterPro"/>
</dbReference>
<dbReference type="PANTHER" id="PTHR10073">
    <property type="entry name" value="DNA MISMATCH REPAIR PROTEIN MLH, PMS, MUTL"/>
    <property type="match status" value="1"/>
</dbReference>
<dbReference type="AlphaFoldDB" id="A0A653BE89"/>
<feature type="domain" description="DNA mismatch repair protein S5" evidence="6">
    <location>
        <begin position="213"/>
        <end position="332"/>
    </location>
</feature>
<keyword evidence="4" id="KW-0234">DNA repair</keyword>
<dbReference type="InterPro" id="IPR020568">
    <property type="entry name" value="Ribosomal_Su5_D2-typ_SF"/>
</dbReference>
<gene>
    <name evidence="7" type="ORF">CALMAC_LOCUS287</name>
</gene>
<dbReference type="GO" id="GO:0006298">
    <property type="term" value="P:mismatch repair"/>
    <property type="evidence" value="ECO:0007669"/>
    <property type="project" value="InterPro"/>
</dbReference>
<organism evidence="7 8">
    <name type="scientific">Callosobruchus maculatus</name>
    <name type="common">Southern cowpea weevil</name>
    <name type="synonym">Pulse bruchid</name>
    <dbReference type="NCBI Taxonomy" id="64391"/>
    <lineage>
        <taxon>Eukaryota</taxon>
        <taxon>Metazoa</taxon>
        <taxon>Ecdysozoa</taxon>
        <taxon>Arthropoda</taxon>
        <taxon>Hexapoda</taxon>
        <taxon>Insecta</taxon>
        <taxon>Pterygota</taxon>
        <taxon>Neoptera</taxon>
        <taxon>Endopterygota</taxon>
        <taxon>Coleoptera</taxon>
        <taxon>Polyphaga</taxon>
        <taxon>Cucujiformia</taxon>
        <taxon>Chrysomeloidea</taxon>
        <taxon>Chrysomelidae</taxon>
        <taxon>Bruchinae</taxon>
        <taxon>Bruchini</taxon>
        <taxon>Callosobruchus</taxon>
    </lineage>
</organism>
<evidence type="ECO:0000256" key="1">
    <source>
        <dbReference type="ARBA" id="ARBA00004123"/>
    </source>
</evidence>
<accession>A0A653BE89</accession>
<dbReference type="Gene3D" id="3.30.565.10">
    <property type="entry name" value="Histidine kinase-like ATPase, C-terminal domain"/>
    <property type="match status" value="1"/>
</dbReference>
<evidence type="ECO:0000313" key="8">
    <source>
        <dbReference type="Proteomes" id="UP000410492"/>
    </source>
</evidence>
<keyword evidence="8" id="KW-1185">Reference proteome</keyword>
<evidence type="ECO:0000313" key="7">
    <source>
        <dbReference type="EMBL" id="VEN33906.1"/>
    </source>
</evidence>
<dbReference type="Proteomes" id="UP000410492">
    <property type="component" value="Unassembled WGS sequence"/>
</dbReference>
<dbReference type="Pfam" id="PF16413">
    <property type="entry name" value="Mlh1_C"/>
    <property type="match status" value="1"/>
</dbReference>
<dbReference type="InterPro" id="IPR014721">
    <property type="entry name" value="Ribsml_uS5_D2-typ_fold_subgr"/>
</dbReference>
<evidence type="ECO:0000256" key="5">
    <source>
        <dbReference type="ARBA" id="ARBA00023242"/>
    </source>
</evidence>
<dbReference type="Pfam" id="PF01119">
    <property type="entry name" value="DNA_mis_repair"/>
    <property type="match status" value="1"/>
</dbReference>
<dbReference type="InterPro" id="IPR002099">
    <property type="entry name" value="MutL/Mlh/PMS"/>
</dbReference>
<dbReference type="OrthoDB" id="10263226at2759"/>
<dbReference type="PROSITE" id="PS00058">
    <property type="entry name" value="DNA_MISMATCH_REPAIR_1"/>
    <property type="match status" value="1"/>
</dbReference>
<dbReference type="InterPro" id="IPR013507">
    <property type="entry name" value="DNA_mismatch_S5_2-like"/>
</dbReference>
<dbReference type="Pfam" id="PF13589">
    <property type="entry name" value="HATPase_c_3"/>
    <property type="match status" value="1"/>
</dbReference>
<sequence>MEIPPIKKLAQDVINRIAAGEVIQRPANALKELIENSLDAKSSNIQITVKHGGLKLLQIQDNGVGIRKDDFEIVCERFTTSKLTEFEDLHKISTYGFRGEALASISHVAHLTIISKTKQDMCAYQASYVDSKLRDPPKPMSGNQGTTIIVEDLFYNMPIRKKALRSPAEEYQKISDVVSKYAVHNASIGFALKKHSESNDIRTRPKSNHVENIRTIYGNLIARELIEFSIDNSQFKFKAKGYMTNVNYSTKTFQFLLFINHRLVDCQVLKRSIDQVYETYLPKNSHPFVYMSLELDPANIDVNISPTKHEVHFLNEQQIVETITSTLETKLLGSNNSRVFFTQAKLPMLYDIEIEASKQKNRTAIEKNVCPKEMIRTDFKEQKLDKFFAAATSKNNDDDSKKINESINAEEFQQCHAEFVERTNKLEDMIVEQSNEGNKPTNTRDPRACLKVKDAEMGALDVVADTELDTEQQNKKTDIEQLTNIEFLSRINRVETQLISVIELRREIEDNCHKGLRETFAQHVYVGAISPSQALIQYSTKLFLCDTKKILTEMLYQYILFNFQNFNEYIFNEKISIFELATICLDMPESGWTPEDGDKNELARKVSEILVDKSEMLKDYFSVGIDTEGNLYSIPILIDDYIPDSRALPFFVTRLAAEVDWSTEKGCFRTFSRELAAFFANIPKETNQHGKDWEWVTEHIIYPAIKQCFIPPKSFIDNAAVLEIANLPNLYKVFERC</sequence>
<dbReference type="GO" id="GO:0032389">
    <property type="term" value="C:MutLalpha complex"/>
    <property type="evidence" value="ECO:0007669"/>
    <property type="project" value="TreeGrafter"/>
</dbReference>
<dbReference type="PANTHER" id="PTHR10073:SF12">
    <property type="entry name" value="DNA MISMATCH REPAIR PROTEIN MLH1"/>
    <property type="match status" value="1"/>
</dbReference>
<dbReference type="EMBL" id="CAACVG010000308">
    <property type="protein sequence ID" value="VEN33906.1"/>
    <property type="molecule type" value="Genomic_DNA"/>
</dbReference>